<keyword evidence="2" id="KW-1185">Reference proteome</keyword>
<reference evidence="1 2" key="1">
    <citation type="journal article" date="2020" name="Syst. Appl. Microbiol.">
        <title>Alienimonas chondri sp. nov., a novel planctomycete isolated from the biofilm of the red alga Chondrus crispus.</title>
        <authorList>
            <person name="Vitorino I."/>
            <person name="Albuquerque L."/>
            <person name="Wiegand S."/>
            <person name="Kallscheuer N."/>
            <person name="da Costa M.S."/>
            <person name="Lobo-da-Cunha A."/>
            <person name="Jogler C."/>
            <person name="Lage O.M."/>
        </authorList>
    </citation>
    <scope>NUCLEOTIDE SEQUENCE [LARGE SCALE GENOMIC DNA]</scope>
    <source>
        <strain evidence="1 2">LzC2</strain>
    </source>
</reference>
<accession>A0ABX1VAE3</accession>
<dbReference type="EMBL" id="WTPX01000020">
    <property type="protein sequence ID" value="NNJ24915.1"/>
    <property type="molecule type" value="Genomic_DNA"/>
</dbReference>
<dbReference type="Proteomes" id="UP000609651">
    <property type="component" value="Unassembled WGS sequence"/>
</dbReference>
<organism evidence="1 2">
    <name type="scientific">Alienimonas chondri</name>
    <dbReference type="NCBI Taxonomy" id="2681879"/>
    <lineage>
        <taxon>Bacteria</taxon>
        <taxon>Pseudomonadati</taxon>
        <taxon>Planctomycetota</taxon>
        <taxon>Planctomycetia</taxon>
        <taxon>Planctomycetales</taxon>
        <taxon>Planctomycetaceae</taxon>
        <taxon>Alienimonas</taxon>
    </lineage>
</organism>
<comment type="caution">
    <text evidence="1">The sequence shown here is derived from an EMBL/GenBank/DDBJ whole genome shotgun (WGS) entry which is preliminary data.</text>
</comment>
<gene>
    <name evidence="1" type="ORF">LzC2_09770</name>
</gene>
<proteinExistence type="predicted"/>
<name>A0ABX1VAE3_9PLAN</name>
<evidence type="ECO:0008006" key="3">
    <source>
        <dbReference type="Google" id="ProtNLM"/>
    </source>
</evidence>
<dbReference type="RefSeq" id="WP_171184369.1">
    <property type="nucleotide sequence ID" value="NZ_WTPX01000020.1"/>
</dbReference>
<sequence>MNAAALLIPLLVGTPQEADDPLAKVTATLEQARDAYAEAVDAARDDVIEDLKRALDDAKRKGALGSVEDLLDQRRAFLNEGTLPKSVNTRAYERVLSIELVKLERAYEAAVRDAVRLDRIGDAKRLRDERDAVRAKPSIAGRAMAADYVVTQGAKASLPLECGTKFLWDRHYVLYDVPDTLPVRRFAPMSEGNRGSVVIQVRRPGRVYVAMAEFNPMNKFPQSTKEFEAEGWTKTKVSFMHSAPSEKAKLAVFYKTFPAGKHEIKRVNYTGPTVLLP</sequence>
<evidence type="ECO:0000313" key="2">
    <source>
        <dbReference type="Proteomes" id="UP000609651"/>
    </source>
</evidence>
<protein>
    <recommendedName>
        <fullName evidence="3">DUF4384 domain-containing protein</fullName>
    </recommendedName>
</protein>
<evidence type="ECO:0000313" key="1">
    <source>
        <dbReference type="EMBL" id="NNJ24915.1"/>
    </source>
</evidence>